<dbReference type="PANTHER" id="PTHR30483">
    <property type="entry name" value="LEUCINE-SPECIFIC-BINDING PROTEIN"/>
    <property type="match status" value="1"/>
</dbReference>
<dbReference type="Gene3D" id="3.40.50.2300">
    <property type="match status" value="2"/>
</dbReference>
<dbReference type="InterPro" id="IPR000709">
    <property type="entry name" value="Leu_Ile_Val-bd"/>
</dbReference>
<evidence type="ECO:0000256" key="2">
    <source>
        <dbReference type="ARBA" id="ARBA00022448"/>
    </source>
</evidence>
<reference evidence="6 7" key="1">
    <citation type="submission" date="2019-02" db="EMBL/GenBank/DDBJ databases">
        <title>Genomic Encyclopedia of Type Strains, Phase IV (KMG-IV): sequencing the most valuable type-strain genomes for metagenomic binning, comparative biology and taxonomic classification.</title>
        <authorList>
            <person name="Goeker M."/>
        </authorList>
    </citation>
    <scope>NUCLEOTIDE SEQUENCE [LARGE SCALE GENOMIC DNA]</scope>
    <source>
        <strain evidence="6 7">K24</strain>
    </source>
</reference>
<evidence type="ECO:0000313" key="7">
    <source>
        <dbReference type="Proteomes" id="UP000292445"/>
    </source>
</evidence>
<comment type="similarity">
    <text evidence="1">Belongs to the leucine-binding protein family.</text>
</comment>
<dbReference type="CDD" id="cd06329">
    <property type="entry name" value="PBP1_SBP-like"/>
    <property type="match status" value="1"/>
</dbReference>
<evidence type="ECO:0000259" key="5">
    <source>
        <dbReference type="Pfam" id="PF13458"/>
    </source>
</evidence>
<dbReference type="Pfam" id="PF13458">
    <property type="entry name" value="Peripla_BP_6"/>
    <property type="match status" value="1"/>
</dbReference>
<evidence type="ECO:0000256" key="4">
    <source>
        <dbReference type="ARBA" id="ARBA00022970"/>
    </source>
</evidence>
<evidence type="ECO:0000313" key="6">
    <source>
        <dbReference type="EMBL" id="RZS78894.1"/>
    </source>
</evidence>
<keyword evidence="7" id="KW-1185">Reference proteome</keyword>
<gene>
    <name evidence="6" type="ORF">EV675_5551</name>
</gene>
<keyword evidence="2" id="KW-0813">Transport</keyword>
<evidence type="ECO:0000256" key="3">
    <source>
        <dbReference type="ARBA" id="ARBA00022729"/>
    </source>
</evidence>
<dbReference type="GO" id="GO:0006865">
    <property type="term" value="P:amino acid transport"/>
    <property type="evidence" value="ECO:0007669"/>
    <property type="project" value="UniProtKB-KW"/>
</dbReference>
<organism evidence="6 7">
    <name type="scientific">Pigmentiphaga kullae</name>
    <dbReference type="NCBI Taxonomy" id="151784"/>
    <lineage>
        <taxon>Bacteria</taxon>
        <taxon>Pseudomonadati</taxon>
        <taxon>Pseudomonadota</taxon>
        <taxon>Betaproteobacteria</taxon>
        <taxon>Burkholderiales</taxon>
        <taxon>Alcaligenaceae</taxon>
        <taxon>Pigmentiphaga</taxon>
    </lineage>
</organism>
<dbReference type="SUPFAM" id="SSF53822">
    <property type="entry name" value="Periplasmic binding protein-like I"/>
    <property type="match status" value="1"/>
</dbReference>
<proteinExistence type="inferred from homology"/>
<dbReference type="AlphaFoldDB" id="A0A4Q7NA41"/>
<accession>A0A4Q7NA41</accession>
<keyword evidence="4" id="KW-0029">Amino-acid transport</keyword>
<dbReference type="InterPro" id="IPR051010">
    <property type="entry name" value="BCAA_transport"/>
</dbReference>
<dbReference type="EMBL" id="SGXC01000003">
    <property type="protein sequence ID" value="RZS78894.1"/>
    <property type="molecule type" value="Genomic_DNA"/>
</dbReference>
<evidence type="ECO:0000256" key="1">
    <source>
        <dbReference type="ARBA" id="ARBA00010062"/>
    </source>
</evidence>
<protein>
    <submittedName>
        <fullName evidence="6">Amino acid/amide ABC transporter substrate-binding protein (HAAT family)</fullName>
    </submittedName>
</protein>
<dbReference type="InterPro" id="IPR028082">
    <property type="entry name" value="Peripla_BP_I"/>
</dbReference>
<sequence>MPARAQGEGGAPVRIAVIEAMSGPFANTGEAIMRNLRFAVERINARGGVKLADGAHRLELVPFDSKNQVDEALLLLRGAADQSIRIVMQGNSSAVAAGLIEGVNRHNQRNPGQRMVYLNYSAVDPALTNEKCSPWHFRFDASSDMRMAALTEVMRRDREVRKVYLINQDYSFGQEVARSARAMLAEKRPDVEVVTDEFHAIGKVKDFSPYAAKILSSGADTVITGNWGNDLTLLVKAAREAGFKGSFYTFYGNALGAPAALGEAGVGKVRAVAEWHYNAGEPGMDRAYDAYRRMFPRPGDDYLNARMLHMTDMLAAALERAGKVDAVALVRQLSGMRWTAEGADLWMRPDDHQAIKPLYVFTMQKQGVGTVRRDVEGSGYGFETTLKVSAADLTLPTRCKMAKLPE</sequence>
<name>A0A4Q7NA41_9BURK</name>
<dbReference type="PANTHER" id="PTHR30483:SF6">
    <property type="entry name" value="PERIPLASMIC BINDING PROTEIN OF ABC TRANSPORTER FOR NATURAL AMINO ACIDS"/>
    <property type="match status" value="1"/>
</dbReference>
<dbReference type="PRINTS" id="PR00337">
    <property type="entry name" value="LEUILEVALBP"/>
</dbReference>
<feature type="domain" description="Leucine-binding protein" evidence="5">
    <location>
        <begin position="12"/>
        <end position="367"/>
    </location>
</feature>
<comment type="caution">
    <text evidence="6">The sequence shown here is derived from an EMBL/GenBank/DDBJ whole genome shotgun (WGS) entry which is preliminary data.</text>
</comment>
<dbReference type="InterPro" id="IPR028081">
    <property type="entry name" value="Leu-bd"/>
</dbReference>
<dbReference type="Proteomes" id="UP000292445">
    <property type="component" value="Unassembled WGS sequence"/>
</dbReference>
<keyword evidence="3" id="KW-0732">Signal</keyword>